<reference evidence="2 3" key="1">
    <citation type="submission" date="2016-02" db="EMBL/GenBank/DDBJ databases">
        <title>Genome sequence of Clostridium tepidiprofundi DSM 19306.</title>
        <authorList>
            <person name="Poehlein A."/>
            <person name="Daniel R."/>
        </authorList>
    </citation>
    <scope>NUCLEOTIDE SEQUENCE [LARGE SCALE GENOMIC DNA]</scope>
    <source>
        <strain evidence="2 3">DSM 19306</strain>
    </source>
</reference>
<dbReference type="InterPro" id="IPR001387">
    <property type="entry name" value="Cro/C1-type_HTH"/>
</dbReference>
<comment type="caution">
    <text evidence="2">The sequence shown here is derived from an EMBL/GenBank/DDBJ whole genome shotgun (WGS) entry which is preliminary data.</text>
</comment>
<organism evidence="2 3">
    <name type="scientific">Clostridium tepidiprofundi DSM 19306</name>
    <dbReference type="NCBI Taxonomy" id="1121338"/>
    <lineage>
        <taxon>Bacteria</taxon>
        <taxon>Bacillati</taxon>
        <taxon>Bacillota</taxon>
        <taxon>Clostridia</taxon>
        <taxon>Eubacteriales</taxon>
        <taxon>Clostridiaceae</taxon>
        <taxon>Clostridium</taxon>
    </lineage>
</organism>
<proteinExistence type="predicted"/>
<dbReference type="PROSITE" id="PS50943">
    <property type="entry name" value="HTH_CROC1"/>
    <property type="match status" value="1"/>
</dbReference>
<dbReference type="GO" id="GO:0003677">
    <property type="term" value="F:DNA binding"/>
    <property type="evidence" value="ECO:0007669"/>
    <property type="project" value="InterPro"/>
</dbReference>
<accession>A0A151B7K9</accession>
<dbReference type="STRING" id="1121338.CLTEP_02670"/>
<dbReference type="CDD" id="cd00093">
    <property type="entry name" value="HTH_XRE"/>
    <property type="match status" value="1"/>
</dbReference>
<protein>
    <submittedName>
        <fullName evidence="2">Helix-turn-helix protein</fullName>
    </submittedName>
</protein>
<feature type="domain" description="HTH cro/C1-type" evidence="1">
    <location>
        <begin position="11"/>
        <end position="66"/>
    </location>
</feature>
<dbReference type="SUPFAM" id="SSF47413">
    <property type="entry name" value="lambda repressor-like DNA-binding domains"/>
    <property type="match status" value="1"/>
</dbReference>
<dbReference type="Pfam" id="PF01381">
    <property type="entry name" value="HTH_3"/>
    <property type="match status" value="1"/>
</dbReference>
<dbReference type="InterPro" id="IPR010982">
    <property type="entry name" value="Lambda_DNA-bd_dom_sf"/>
</dbReference>
<sequence length="72" mass="7990">MRAKGGENVNLSEMIRQKGLTNYRVAKEAKIGQATISELINGKRKEPKFTTALKIANVLGVEVTEIYKALKE</sequence>
<name>A0A151B7K9_9CLOT</name>
<dbReference type="Gene3D" id="1.10.260.40">
    <property type="entry name" value="lambda repressor-like DNA-binding domains"/>
    <property type="match status" value="1"/>
</dbReference>
<dbReference type="SMART" id="SM00530">
    <property type="entry name" value="HTH_XRE"/>
    <property type="match status" value="1"/>
</dbReference>
<dbReference type="PATRIC" id="fig|1121338.3.peg.271"/>
<dbReference type="AlphaFoldDB" id="A0A151B7K9"/>
<keyword evidence="3" id="KW-1185">Reference proteome</keyword>
<evidence type="ECO:0000313" key="2">
    <source>
        <dbReference type="EMBL" id="KYH35874.1"/>
    </source>
</evidence>
<dbReference type="EMBL" id="LTBA01000001">
    <property type="protein sequence ID" value="KYH35874.1"/>
    <property type="molecule type" value="Genomic_DNA"/>
</dbReference>
<dbReference type="Proteomes" id="UP000075531">
    <property type="component" value="Unassembled WGS sequence"/>
</dbReference>
<evidence type="ECO:0000313" key="3">
    <source>
        <dbReference type="Proteomes" id="UP000075531"/>
    </source>
</evidence>
<gene>
    <name evidence="2" type="ORF">CLTEP_02670</name>
</gene>
<evidence type="ECO:0000259" key="1">
    <source>
        <dbReference type="PROSITE" id="PS50943"/>
    </source>
</evidence>